<dbReference type="Pfam" id="PF20251">
    <property type="entry name" value="Big_14"/>
    <property type="match status" value="1"/>
</dbReference>
<dbReference type="PROSITE" id="PS51257">
    <property type="entry name" value="PROKAR_LIPOPROTEIN"/>
    <property type="match status" value="1"/>
</dbReference>
<reference evidence="3" key="1">
    <citation type="submission" date="2020-09" db="EMBL/GenBank/DDBJ databases">
        <title>New species isolated from human feces.</title>
        <authorList>
            <person name="Kitahara M."/>
            <person name="Shigeno Y."/>
            <person name="Shime M."/>
            <person name="Matsumoto Y."/>
            <person name="Nakamura S."/>
            <person name="Motooka D."/>
            <person name="Fukuoka S."/>
            <person name="Nishikawa H."/>
            <person name="Benno Y."/>
        </authorList>
    </citation>
    <scope>NUCLEOTIDE SEQUENCE</scope>
    <source>
        <strain evidence="3">MM59</strain>
    </source>
</reference>
<gene>
    <name evidence="3" type="ORF">MM59RIKEN_00700</name>
</gene>
<sequence length="385" mass="42644">MKKILVGLLCSAFLTSCAPAVQSAPVQPQVDAEQVVGLSLELEHKVYDPSLTSYTYFIRNDTAETVEFGEDYRIQQKNGESWQDLKERENVAWTAIAYDLRPGQTKAMNCGFWLYEEPPEAGTYRLVKEVGGAELTAEFTLGESPYTAETPYGFAPLEELPEDAYLTSGEDDGTMVFTEGAEADTASAEMFLELVSLDAPCQLRTAQDYGQGWPIVIDVIYENESFLWRMLSGGEITEQRFSYLVTDGTDLYLSNGADWASTEGYGSDTAFLLPPGEGAELSAAVEQMTKRRLAGNTARYRVWSADGVWDAALTEEPTEFSVGWQRPGEGSGGGVYDLQDWDGSEIEILNLEWLEDNTLRLTCETVDEQISRLVYDPGHQTLESA</sequence>
<dbReference type="InterPro" id="IPR046878">
    <property type="entry name" value="Big_14"/>
</dbReference>
<feature type="signal peptide" evidence="1">
    <location>
        <begin position="1"/>
        <end position="23"/>
    </location>
</feature>
<dbReference type="AlphaFoldDB" id="A0A810QB38"/>
<name>A0A810QB38_9FIRM</name>
<evidence type="ECO:0000313" key="4">
    <source>
        <dbReference type="Proteomes" id="UP000679848"/>
    </source>
</evidence>
<dbReference type="Proteomes" id="UP000679848">
    <property type="component" value="Chromosome"/>
</dbReference>
<proteinExistence type="predicted"/>
<keyword evidence="4" id="KW-1185">Reference proteome</keyword>
<dbReference type="KEGG" id="pfaa:MM59RIKEN_00700"/>
<dbReference type="RefSeq" id="WP_213542374.1">
    <property type="nucleotide sequence ID" value="NZ_AP023420.1"/>
</dbReference>
<dbReference type="EMBL" id="AP023420">
    <property type="protein sequence ID" value="BCK82751.1"/>
    <property type="molecule type" value="Genomic_DNA"/>
</dbReference>
<evidence type="ECO:0000259" key="2">
    <source>
        <dbReference type="Pfam" id="PF20251"/>
    </source>
</evidence>
<accession>A0A810QB38</accession>
<feature type="domain" description="Bacterial Ig-like" evidence="2">
    <location>
        <begin position="36"/>
        <end position="140"/>
    </location>
</feature>
<keyword evidence="1" id="KW-0732">Signal</keyword>
<evidence type="ECO:0000256" key="1">
    <source>
        <dbReference type="SAM" id="SignalP"/>
    </source>
</evidence>
<feature type="chain" id="PRO_5032456952" description="Bacterial Ig-like domain-containing protein" evidence="1">
    <location>
        <begin position="24"/>
        <end position="385"/>
    </location>
</feature>
<organism evidence="3 4">
    <name type="scientific">Pusillibacter faecalis</name>
    <dbReference type="NCBI Taxonomy" id="2714358"/>
    <lineage>
        <taxon>Bacteria</taxon>
        <taxon>Bacillati</taxon>
        <taxon>Bacillota</taxon>
        <taxon>Clostridia</taxon>
        <taxon>Eubacteriales</taxon>
        <taxon>Oscillospiraceae</taxon>
        <taxon>Pusillibacter</taxon>
    </lineage>
</organism>
<evidence type="ECO:0000313" key="3">
    <source>
        <dbReference type="EMBL" id="BCK82751.1"/>
    </source>
</evidence>
<protein>
    <recommendedName>
        <fullName evidence="2">Bacterial Ig-like domain-containing protein</fullName>
    </recommendedName>
</protein>